<feature type="region of interest" description="Disordered" evidence="1">
    <location>
        <begin position="1"/>
        <end position="20"/>
    </location>
</feature>
<protein>
    <submittedName>
        <fullName evidence="2">Uncharacterized protein</fullName>
    </submittedName>
</protein>
<organism evidence="2 3">
    <name type="scientific">Trichonephila clavata</name>
    <name type="common">Joro spider</name>
    <name type="synonym">Nephila clavata</name>
    <dbReference type="NCBI Taxonomy" id="2740835"/>
    <lineage>
        <taxon>Eukaryota</taxon>
        <taxon>Metazoa</taxon>
        <taxon>Ecdysozoa</taxon>
        <taxon>Arthropoda</taxon>
        <taxon>Chelicerata</taxon>
        <taxon>Arachnida</taxon>
        <taxon>Araneae</taxon>
        <taxon>Araneomorphae</taxon>
        <taxon>Entelegynae</taxon>
        <taxon>Araneoidea</taxon>
        <taxon>Nephilidae</taxon>
        <taxon>Trichonephila</taxon>
    </lineage>
</organism>
<evidence type="ECO:0000313" key="3">
    <source>
        <dbReference type="Proteomes" id="UP000887116"/>
    </source>
</evidence>
<dbReference type="EMBL" id="BMAO01032943">
    <property type="protein sequence ID" value="GFQ85880.1"/>
    <property type="molecule type" value="Genomic_DNA"/>
</dbReference>
<evidence type="ECO:0000256" key="1">
    <source>
        <dbReference type="SAM" id="MobiDB-lite"/>
    </source>
</evidence>
<evidence type="ECO:0000313" key="2">
    <source>
        <dbReference type="EMBL" id="GFQ85880.1"/>
    </source>
</evidence>
<comment type="caution">
    <text evidence="2">The sequence shown here is derived from an EMBL/GenBank/DDBJ whole genome shotgun (WGS) entry which is preliminary data.</text>
</comment>
<reference evidence="2" key="1">
    <citation type="submission" date="2020-07" db="EMBL/GenBank/DDBJ databases">
        <title>Multicomponent nature underlies the extraordinary mechanical properties of spider dragline silk.</title>
        <authorList>
            <person name="Kono N."/>
            <person name="Nakamura H."/>
            <person name="Mori M."/>
            <person name="Yoshida Y."/>
            <person name="Ohtoshi R."/>
            <person name="Malay A.D."/>
            <person name="Moran D.A.P."/>
            <person name="Tomita M."/>
            <person name="Numata K."/>
            <person name="Arakawa K."/>
        </authorList>
    </citation>
    <scope>NUCLEOTIDE SEQUENCE</scope>
</reference>
<accession>A0A8X6KTC8</accession>
<proteinExistence type="predicted"/>
<gene>
    <name evidence="2" type="ORF">TNCT_348831</name>
</gene>
<keyword evidence="3" id="KW-1185">Reference proteome</keyword>
<dbReference type="Proteomes" id="UP000887116">
    <property type="component" value="Unassembled WGS sequence"/>
</dbReference>
<sequence length="126" mass="14349">MEIEEEKIKGKSKKRKKQGKETYNPRLLSYVFILNLIPNHLFPIAEGNLKQVKYLQTPFPFCCRFRLHLSFLNASSVPPCISLPLSLPIDILLKTPVEKAVFPNPGSQTFIIFVLENDVSILHRGG</sequence>
<dbReference type="AlphaFoldDB" id="A0A8X6KTC8"/>
<name>A0A8X6KTC8_TRICU</name>